<keyword evidence="2 5" id="KW-0812">Transmembrane</keyword>
<dbReference type="STRING" id="1229276.DI53_2561"/>
<proteinExistence type="predicted"/>
<comment type="caution">
    <text evidence="7">The sequence shown here is derived from an EMBL/GenBank/DDBJ whole genome shotgun (WGS) entry which is preliminary data.</text>
</comment>
<feature type="transmembrane region" description="Helical" evidence="5">
    <location>
        <begin position="92"/>
        <end position="113"/>
    </location>
</feature>
<dbReference type="NCBIfam" id="NF045576">
    <property type="entry name" value="BT_3928_fam"/>
    <property type="match status" value="1"/>
</dbReference>
<feature type="transmembrane region" description="Helical" evidence="5">
    <location>
        <begin position="15"/>
        <end position="37"/>
    </location>
</feature>
<protein>
    <submittedName>
        <fullName evidence="7">DoxX family protein</fullName>
    </submittedName>
</protein>
<gene>
    <name evidence="7" type="ORF">DI53_2561</name>
</gene>
<dbReference type="InterPro" id="IPR009908">
    <property type="entry name" value="Methylamine_util_MauE"/>
</dbReference>
<dbReference type="Pfam" id="PF07291">
    <property type="entry name" value="MauE"/>
    <property type="match status" value="1"/>
</dbReference>
<evidence type="ECO:0000313" key="8">
    <source>
        <dbReference type="Proteomes" id="UP000031802"/>
    </source>
</evidence>
<keyword evidence="8" id="KW-1185">Reference proteome</keyword>
<feature type="transmembrane region" description="Helical" evidence="5">
    <location>
        <begin position="64"/>
        <end position="85"/>
    </location>
</feature>
<keyword evidence="4 5" id="KW-0472">Membrane</keyword>
<dbReference type="PATRIC" id="fig|1229276.3.peg.2634"/>
<evidence type="ECO:0000313" key="7">
    <source>
        <dbReference type="EMBL" id="KGE13640.1"/>
    </source>
</evidence>
<dbReference type="GO" id="GO:0030416">
    <property type="term" value="P:methylamine metabolic process"/>
    <property type="evidence" value="ECO:0007669"/>
    <property type="project" value="InterPro"/>
</dbReference>
<accession>A0A0B8T7F5</accession>
<evidence type="ECO:0000256" key="1">
    <source>
        <dbReference type="ARBA" id="ARBA00004141"/>
    </source>
</evidence>
<keyword evidence="3 5" id="KW-1133">Transmembrane helix</keyword>
<organism evidence="7 8">
    <name type="scientific">Sphingobacterium deserti</name>
    <dbReference type="NCBI Taxonomy" id="1229276"/>
    <lineage>
        <taxon>Bacteria</taxon>
        <taxon>Pseudomonadati</taxon>
        <taxon>Bacteroidota</taxon>
        <taxon>Sphingobacteriia</taxon>
        <taxon>Sphingobacteriales</taxon>
        <taxon>Sphingobacteriaceae</taxon>
        <taxon>Sphingobacterium</taxon>
    </lineage>
</organism>
<evidence type="ECO:0000256" key="4">
    <source>
        <dbReference type="ARBA" id="ARBA00023136"/>
    </source>
</evidence>
<dbReference type="Proteomes" id="UP000031802">
    <property type="component" value="Unassembled WGS sequence"/>
</dbReference>
<feature type="transmembrane region" description="Helical" evidence="5">
    <location>
        <begin position="133"/>
        <end position="150"/>
    </location>
</feature>
<evidence type="ECO:0000256" key="3">
    <source>
        <dbReference type="ARBA" id="ARBA00022989"/>
    </source>
</evidence>
<evidence type="ECO:0000259" key="6">
    <source>
        <dbReference type="Pfam" id="PF07291"/>
    </source>
</evidence>
<evidence type="ECO:0000256" key="2">
    <source>
        <dbReference type="ARBA" id="ARBA00022692"/>
    </source>
</evidence>
<feature type="domain" description="Methylamine utilisation protein MauE" evidence="6">
    <location>
        <begin position="18"/>
        <end position="147"/>
    </location>
</feature>
<dbReference type="OrthoDB" id="648842at2"/>
<sequence length="399" mass="45385">METNFNPTRKRKTNVANVLLTFSRLFVGVLFIFSGFIKANDPTGFGYKLQEYFHVFHLDSLNDYSTWIAILICGFEIMAGAFLLLGLYKKTVAWSLLLLIIFFTFLTFYSAFFEVVTSCGCFGDAIPLTPWQSFIKDLILFVFILIIFSNRNRITPLLRKGALRSIVATIIVLFAFGIGVYTYYFLPFIDFLPYKEGNNIPALMVLPEGKQGDVYEYIYEIKNKRTGEAKKVTDKEYMAGIWEDENWEVVGEPSSRLVQKGYQIPIPDLLISDADGNDVTQEIITNPYYNFIVVSTYADKLSTADIIALDRINTTIRDLSTDFNIRAVLLTASSAQVANSLNEEMDLMLEMFYADAVPLKSMVRSNPGVLLLQNGVVIKKWSKITFPSKEELEKQYLAK</sequence>
<dbReference type="RefSeq" id="WP_037499959.1">
    <property type="nucleotide sequence ID" value="NZ_JJMU01000047.1"/>
</dbReference>
<dbReference type="AlphaFoldDB" id="A0A0B8T7F5"/>
<reference evidence="8" key="1">
    <citation type="submission" date="2014-04" db="EMBL/GenBank/DDBJ databases">
        <title>Whole-Genome optical mapping and complete genome sequence of Sphingobacterium deserti sp. nov., a new spaces isolated from desert in the west of China.</title>
        <authorList>
            <person name="Teng C."/>
            <person name="Zhou Z."/>
            <person name="Li X."/>
            <person name="Chen M."/>
            <person name="Lin M."/>
            <person name="Wang L."/>
            <person name="Su S."/>
            <person name="Zhang C."/>
            <person name="Zhang W."/>
        </authorList>
    </citation>
    <scope>NUCLEOTIDE SEQUENCE [LARGE SCALE GENOMIC DNA]</scope>
    <source>
        <strain evidence="8">ACCC05744</strain>
    </source>
</reference>
<dbReference type="GO" id="GO:0016020">
    <property type="term" value="C:membrane"/>
    <property type="evidence" value="ECO:0007669"/>
    <property type="project" value="UniProtKB-SubCell"/>
</dbReference>
<evidence type="ECO:0000256" key="5">
    <source>
        <dbReference type="SAM" id="Phobius"/>
    </source>
</evidence>
<feature type="transmembrane region" description="Helical" evidence="5">
    <location>
        <begin position="162"/>
        <end position="186"/>
    </location>
</feature>
<dbReference type="EMBL" id="JJMU01000047">
    <property type="protein sequence ID" value="KGE13640.1"/>
    <property type="molecule type" value="Genomic_DNA"/>
</dbReference>
<comment type="subcellular location">
    <subcellularLocation>
        <location evidence="1">Membrane</location>
        <topology evidence="1">Multi-pass membrane protein</topology>
    </subcellularLocation>
</comment>
<name>A0A0B8T7F5_9SPHI</name>
<reference evidence="7 8" key="2">
    <citation type="journal article" date="2015" name="PLoS ONE">
        <title>Whole-Genome Optical Mapping and Finished Genome Sequence of Sphingobacterium deserti sp. nov., a New Species Isolated from the Western Desert of China.</title>
        <authorList>
            <person name="Teng C."/>
            <person name="Zhou Z."/>
            <person name="Molnar I."/>
            <person name="Li X."/>
            <person name="Tang R."/>
            <person name="Chen M."/>
            <person name="Wang L."/>
            <person name="Su S."/>
            <person name="Zhang W."/>
            <person name="Lin M."/>
        </authorList>
    </citation>
    <scope>NUCLEOTIDE SEQUENCE [LARGE SCALE GENOMIC DNA]</scope>
    <source>
        <strain evidence="8">ACCC05744</strain>
    </source>
</reference>
<dbReference type="eggNOG" id="COG2259">
    <property type="taxonomic scope" value="Bacteria"/>
</dbReference>